<reference evidence="18 19" key="1">
    <citation type="journal article" date="2015" name="Nature">
        <title>rRNA introns, odd ribosomes, and small enigmatic genomes across a large radiation of phyla.</title>
        <authorList>
            <person name="Brown C.T."/>
            <person name="Hug L.A."/>
            <person name="Thomas B.C."/>
            <person name="Sharon I."/>
            <person name="Castelle C.J."/>
            <person name="Singh A."/>
            <person name="Wilkins M.J."/>
            <person name="Williams K.H."/>
            <person name="Banfield J.F."/>
        </authorList>
    </citation>
    <scope>NUCLEOTIDE SEQUENCE [LARGE SCALE GENOMIC DNA]</scope>
</reference>
<protein>
    <submittedName>
        <fullName evidence="18">Translocase FtsK protein</fullName>
    </submittedName>
</protein>
<dbReference type="InterPro" id="IPR018541">
    <property type="entry name" value="Ftsk_gamma"/>
</dbReference>
<dbReference type="PANTHER" id="PTHR22683">
    <property type="entry name" value="SPORULATION PROTEIN RELATED"/>
    <property type="match status" value="1"/>
</dbReference>
<proteinExistence type="inferred from homology"/>
<feature type="region of interest" description="Disordered" evidence="15">
    <location>
        <begin position="737"/>
        <end position="764"/>
    </location>
</feature>
<feature type="transmembrane region" description="Helical" evidence="16">
    <location>
        <begin position="71"/>
        <end position="89"/>
    </location>
</feature>
<feature type="transmembrane region" description="Helical" evidence="16">
    <location>
        <begin position="101"/>
        <end position="122"/>
    </location>
</feature>
<evidence type="ECO:0000256" key="6">
    <source>
        <dbReference type="ARBA" id="ARBA00022741"/>
    </source>
</evidence>
<dbReference type="STRING" id="1618350.UR67_C0008G0027"/>
<dbReference type="AlphaFoldDB" id="A0A0G0BZI4"/>
<sequence length="764" mass="84189">MSRKRRGRPKSYRKHKSRSRGSAFKIKLKSSSIRSISSVLLLSAALLTLLSYVGQSIGPDNILQDLLNRYFGLGAIFIPLILTIFGLYLTGVKWGFSRANVWVGLTIFQIAFISLISLFQNATEIKDGGIIGQFVASKLSTVFSNLGAIILISTVLFVSLLITLDASLTETLNMIGNTLVGFFKVIKEIFTHLFNKEQQISLKDIKASNENTSKSLPQVEENLATDKDKKEMKVIDPSLRQVTDSNQASMKKEKEKTENLDGLKEETVFANLPVSDKVWEYPPLSLLSDKPPVPADRGDIKQNAHKIEKALDSFGIRAKVIEVNCGPSVTQYALELTEGTKIAKVTALANDLALALAAPTGTVRIEAPIPGRSLVGIEVPNYSPTLVTLKNTLQSESFKKNKSKLSVILGHNVSGQTVFDDLSKMPHILIAGATGSGKTVCLNSFLAALLFQNAPHELKFIMVDPKRVEMVQYNGIPHLLTPVITEADKVLSAMKWSVAEMERRYKLFQKARVRNIIAYNELSGFQAIPNIVVVVDEMADLMMYAPKDFEGTICRLAQMSRATGIHLILATQRPSVDVITGLIKANIPCRVAFNVTSSVDSRVILDQPGAEKLLGRGDMLYLPPDKAKPQRIQGVYVADEELKALQDFLKEKGADQVEYHEEVTEFAPQKAPGSIEGVEPEDDLFEEAVNIVCSHQKASASLLQRRLRVGYARAARLLDQLQQRGVVSEADGAKPRNILISSPEEFFGSQKEAQEEQPITEADQ</sequence>
<keyword evidence="4" id="KW-0132">Cell division</keyword>
<dbReference type="Pfam" id="PF01580">
    <property type="entry name" value="FtsK_SpoIIIE"/>
    <property type="match status" value="1"/>
</dbReference>
<dbReference type="PROSITE" id="PS50901">
    <property type="entry name" value="FTSK"/>
    <property type="match status" value="1"/>
</dbReference>
<dbReference type="SUPFAM" id="SSF52540">
    <property type="entry name" value="P-loop containing nucleoside triphosphate hydrolases"/>
    <property type="match status" value="1"/>
</dbReference>
<evidence type="ECO:0000256" key="13">
    <source>
        <dbReference type="ARBA" id="ARBA00025923"/>
    </source>
</evidence>
<dbReference type="SUPFAM" id="SSF46785">
    <property type="entry name" value="Winged helix' DNA-binding domain"/>
    <property type="match status" value="1"/>
</dbReference>
<dbReference type="Gene3D" id="3.40.50.300">
    <property type="entry name" value="P-loop containing nucleotide triphosphate hydrolases"/>
    <property type="match status" value="1"/>
</dbReference>
<dbReference type="InterPro" id="IPR041027">
    <property type="entry name" value="FtsK_alpha"/>
</dbReference>
<dbReference type="InterPro" id="IPR036388">
    <property type="entry name" value="WH-like_DNA-bd_sf"/>
</dbReference>
<dbReference type="GO" id="GO:0007059">
    <property type="term" value="P:chromosome segregation"/>
    <property type="evidence" value="ECO:0007669"/>
    <property type="project" value="UniProtKB-KW"/>
</dbReference>
<evidence type="ECO:0000313" key="19">
    <source>
        <dbReference type="Proteomes" id="UP000034581"/>
    </source>
</evidence>
<feature type="domain" description="FtsK" evidence="17">
    <location>
        <begin position="415"/>
        <end position="602"/>
    </location>
</feature>
<evidence type="ECO:0000256" key="8">
    <source>
        <dbReference type="ARBA" id="ARBA00022840"/>
    </source>
</evidence>
<evidence type="ECO:0000256" key="2">
    <source>
        <dbReference type="ARBA" id="ARBA00006474"/>
    </source>
</evidence>
<feature type="binding site" evidence="14">
    <location>
        <begin position="432"/>
        <end position="439"/>
    </location>
    <ligand>
        <name>ATP</name>
        <dbReference type="ChEBI" id="CHEBI:30616"/>
    </ligand>
</feature>
<keyword evidence="12" id="KW-0131">Cell cycle</keyword>
<keyword evidence="6 14" id="KW-0547">Nucleotide-binding</keyword>
<comment type="subunit">
    <text evidence="13">Homohexamer. Forms a ring that surrounds DNA.</text>
</comment>
<feature type="transmembrane region" description="Helical" evidence="16">
    <location>
        <begin position="142"/>
        <end position="164"/>
    </location>
</feature>
<feature type="compositionally biased region" description="Basic residues" evidence="15">
    <location>
        <begin position="1"/>
        <end position="19"/>
    </location>
</feature>
<keyword evidence="3" id="KW-1003">Cell membrane</keyword>
<evidence type="ECO:0000259" key="17">
    <source>
        <dbReference type="PROSITE" id="PS50901"/>
    </source>
</evidence>
<keyword evidence="9 16" id="KW-1133">Transmembrane helix</keyword>
<evidence type="ECO:0000256" key="11">
    <source>
        <dbReference type="ARBA" id="ARBA00023136"/>
    </source>
</evidence>
<dbReference type="CDD" id="cd01127">
    <property type="entry name" value="TrwB_TraG_TraD_VirD4"/>
    <property type="match status" value="1"/>
</dbReference>
<dbReference type="InterPro" id="IPR036390">
    <property type="entry name" value="WH_DNA-bd_sf"/>
</dbReference>
<dbReference type="Gene3D" id="1.10.10.10">
    <property type="entry name" value="Winged helix-like DNA-binding domain superfamily/Winged helix DNA-binding domain"/>
    <property type="match status" value="1"/>
</dbReference>
<evidence type="ECO:0000256" key="4">
    <source>
        <dbReference type="ARBA" id="ARBA00022618"/>
    </source>
</evidence>
<dbReference type="InterPro" id="IPR027417">
    <property type="entry name" value="P-loop_NTPase"/>
</dbReference>
<dbReference type="EMBL" id="LBQB01000008">
    <property type="protein sequence ID" value="KKP69271.1"/>
    <property type="molecule type" value="Genomic_DNA"/>
</dbReference>
<dbReference type="Proteomes" id="UP000034581">
    <property type="component" value="Unassembled WGS sequence"/>
</dbReference>
<evidence type="ECO:0000256" key="9">
    <source>
        <dbReference type="ARBA" id="ARBA00022989"/>
    </source>
</evidence>
<comment type="caution">
    <text evidence="18">The sequence shown here is derived from an EMBL/GenBank/DDBJ whole genome shotgun (WGS) entry which is preliminary data.</text>
</comment>
<organism evidence="18 19">
    <name type="scientific">candidate division CPR3 bacterium GW2011_GWF2_35_18</name>
    <dbReference type="NCBI Taxonomy" id="1618350"/>
    <lineage>
        <taxon>Bacteria</taxon>
        <taxon>Bacteria division CPR3</taxon>
    </lineage>
</organism>
<dbReference type="GO" id="GO:0005886">
    <property type="term" value="C:plasma membrane"/>
    <property type="evidence" value="ECO:0007669"/>
    <property type="project" value="UniProtKB-SubCell"/>
</dbReference>
<dbReference type="GO" id="GO:0005524">
    <property type="term" value="F:ATP binding"/>
    <property type="evidence" value="ECO:0007669"/>
    <property type="project" value="UniProtKB-UniRule"/>
</dbReference>
<dbReference type="InterPro" id="IPR003593">
    <property type="entry name" value="AAA+_ATPase"/>
</dbReference>
<keyword evidence="7" id="KW-0159">Chromosome partition</keyword>
<dbReference type="GO" id="GO:0003677">
    <property type="term" value="F:DNA binding"/>
    <property type="evidence" value="ECO:0007669"/>
    <property type="project" value="UniProtKB-KW"/>
</dbReference>
<dbReference type="Gene3D" id="3.30.980.40">
    <property type="match status" value="1"/>
</dbReference>
<dbReference type="Pfam" id="PF13491">
    <property type="entry name" value="FtsK_4TM"/>
    <property type="match status" value="1"/>
</dbReference>
<evidence type="ECO:0000256" key="5">
    <source>
        <dbReference type="ARBA" id="ARBA00022692"/>
    </source>
</evidence>
<keyword evidence="10" id="KW-0238">DNA-binding</keyword>
<dbReference type="Pfam" id="PF17854">
    <property type="entry name" value="FtsK_alpha"/>
    <property type="match status" value="1"/>
</dbReference>
<dbReference type="InterPro" id="IPR002543">
    <property type="entry name" value="FtsK_dom"/>
</dbReference>
<evidence type="ECO:0000256" key="1">
    <source>
        <dbReference type="ARBA" id="ARBA00004651"/>
    </source>
</evidence>
<keyword evidence="5 16" id="KW-0812">Transmembrane</keyword>
<dbReference type="SMART" id="SM00382">
    <property type="entry name" value="AAA"/>
    <property type="match status" value="1"/>
</dbReference>
<evidence type="ECO:0000256" key="14">
    <source>
        <dbReference type="PROSITE-ProRule" id="PRU00289"/>
    </source>
</evidence>
<comment type="similarity">
    <text evidence="2">Belongs to the FtsK/SpoIIIE/SftA family.</text>
</comment>
<feature type="region of interest" description="Disordered" evidence="15">
    <location>
        <begin position="1"/>
        <end position="22"/>
    </location>
</feature>
<evidence type="ECO:0000256" key="15">
    <source>
        <dbReference type="SAM" id="MobiDB-lite"/>
    </source>
</evidence>
<keyword evidence="11 16" id="KW-0472">Membrane</keyword>
<name>A0A0G0BZI4_UNCC3</name>
<dbReference type="InterPro" id="IPR025199">
    <property type="entry name" value="FtsK_4TM"/>
</dbReference>
<dbReference type="PATRIC" id="fig|1618350.3.peg.1019"/>
<dbReference type="GO" id="GO:0051301">
    <property type="term" value="P:cell division"/>
    <property type="evidence" value="ECO:0007669"/>
    <property type="project" value="UniProtKB-KW"/>
</dbReference>
<evidence type="ECO:0000256" key="12">
    <source>
        <dbReference type="ARBA" id="ARBA00023306"/>
    </source>
</evidence>
<dbReference type="Pfam" id="PF09397">
    <property type="entry name" value="FtsK_gamma"/>
    <property type="match status" value="1"/>
</dbReference>
<accession>A0A0G0BZI4</accession>
<evidence type="ECO:0000256" key="3">
    <source>
        <dbReference type="ARBA" id="ARBA00022475"/>
    </source>
</evidence>
<evidence type="ECO:0000256" key="7">
    <source>
        <dbReference type="ARBA" id="ARBA00022829"/>
    </source>
</evidence>
<keyword evidence="8 14" id="KW-0067">ATP-binding</keyword>
<dbReference type="SMART" id="SM00843">
    <property type="entry name" value="Ftsk_gamma"/>
    <property type="match status" value="1"/>
</dbReference>
<dbReference type="PANTHER" id="PTHR22683:SF41">
    <property type="entry name" value="DNA TRANSLOCASE FTSK"/>
    <property type="match status" value="1"/>
</dbReference>
<gene>
    <name evidence="18" type="ORF">UR67_C0008G0027</name>
</gene>
<evidence type="ECO:0000256" key="16">
    <source>
        <dbReference type="SAM" id="Phobius"/>
    </source>
</evidence>
<comment type="subcellular location">
    <subcellularLocation>
        <location evidence="1">Cell membrane</location>
        <topology evidence="1">Multi-pass membrane protein</topology>
    </subcellularLocation>
</comment>
<evidence type="ECO:0000256" key="10">
    <source>
        <dbReference type="ARBA" id="ARBA00023125"/>
    </source>
</evidence>
<evidence type="ECO:0000313" key="18">
    <source>
        <dbReference type="EMBL" id="KKP69271.1"/>
    </source>
</evidence>
<dbReference type="InterPro" id="IPR050206">
    <property type="entry name" value="FtsK/SpoIIIE/SftA"/>
</dbReference>